<reference evidence="3 4" key="1">
    <citation type="submission" date="2017-05" db="EMBL/GenBank/DDBJ databases">
        <authorList>
            <person name="Varghese N."/>
            <person name="Submissions S."/>
        </authorList>
    </citation>
    <scope>NUCLEOTIDE SEQUENCE [LARGE SCALE GENOMIC DNA]</scope>
    <source>
        <strain evidence="3 4">DSM 100094</strain>
    </source>
</reference>
<dbReference type="InterPro" id="IPR050237">
    <property type="entry name" value="ATP-dep_AMP-bd_enzyme"/>
</dbReference>
<dbReference type="PANTHER" id="PTHR43767:SF1">
    <property type="entry name" value="NONRIBOSOMAL PEPTIDE SYNTHASE PES1 (EUROFUNG)-RELATED"/>
    <property type="match status" value="1"/>
</dbReference>
<gene>
    <name evidence="3" type="ORF">SAMN06265221_102316</name>
</gene>
<feature type="domain" description="AMP-dependent synthetase/ligase" evidence="1">
    <location>
        <begin position="16"/>
        <end position="352"/>
    </location>
</feature>
<sequence length="508" mass="55205">MFDWEGDGFLHLMAQCAKEKPDRVFATEFAHEGLITHRLADILRRADRLAAGLAERGIGKGDRVACMMETHSDYICAVLAVARLGAIWVPVGTRLMPANLDYIFAEAGVQLVLAETALAEVVAQAGHPDLAVIQRGEGGLDAVLGSDHPLPLVDVLPSDILMISFTSGTTGRPKSVPVTHAMMRFSAEAAARSSQSEPGAVLYVWEPFHHIGGAQLIVLPLIRDVTLALTQRFTASGFWDQVRACGATRIHHLGGILQMLLKQPPSPRDRDHPVTVAWGGGCTADVWAAFSERFGVRMVEGYGMTEASSLTTINDEGLPGYVGRALPWFDVRILDPEGHEVPRGTRGEIVVAPIGKGAAALFTGYLNSESATRETLRNGRLHTGDQGEMDADGRVRFHGRLKDTIRVRGENVSAWEVEHVVEQHSAVAACAVIPVKAEIGEADIKLFIQLAPGIDANGAEIFDWLRTRLAPHQLPRHIAFIPAFERTPSQRIMKHTLDATPAGDWIRT</sequence>
<keyword evidence="3" id="KW-0436">Ligase</keyword>
<dbReference type="Proteomes" id="UP000319014">
    <property type="component" value="Unassembled WGS sequence"/>
</dbReference>
<dbReference type="SUPFAM" id="SSF56801">
    <property type="entry name" value="Acetyl-CoA synthetase-like"/>
    <property type="match status" value="1"/>
</dbReference>
<dbReference type="Gene3D" id="3.30.300.30">
    <property type="match status" value="1"/>
</dbReference>
<dbReference type="InterPro" id="IPR000873">
    <property type="entry name" value="AMP-dep_synth/lig_dom"/>
</dbReference>
<dbReference type="PROSITE" id="PS00455">
    <property type="entry name" value="AMP_BINDING"/>
    <property type="match status" value="1"/>
</dbReference>
<name>A0A521BIT4_9RHOB</name>
<dbReference type="GO" id="GO:0016878">
    <property type="term" value="F:acid-thiol ligase activity"/>
    <property type="evidence" value="ECO:0007669"/>
    <property type="project" value="UniProtKB-ARBA"/>
</dbReference>
<proteinExistence type="predicted"/>
<keyword evidence="4" id="KW-1185">Reference proteome</keyword>
<evidence type="ECO:0000259" key="2">
    <source>
        <dbReference type="Pfam" id="PF13193"/>
    </source>
</evidence>
<protein>
    <submittedName>
        <fullName evidence="3">Crotonobetaine/carnitine-CoA ligase</fullName>
    </submittedName>
</protein>
<dbReference type="InterPro" id="IPR025110">
    <property type="entry name" value="AMP-bd_C"/>
</dbReference>
<dbReference type="InterPro" id="IPR045851">
    <property type="entry name" value="AMP-bd_C_sf"/>
</dbReference>
<organism evidence="3 4">
    <name type="scientific">Paracoccus laeviglucosivorans</name>
    <dbReference type="NCBI Taxonomy" id="1197861"/>
    <lineage>
        <taxon>Bacteria</taxon>
        <taxon>Pseudomonadati</taxon>
        <taxon>Pseudomonadota</taxon>
        <taxon>Alphaproteobacteria</taxon>
        <taxon>Rhodobacterales</taxon>
        <taxon>Paracoccaceae</taxon>
        <taxon>Paracoccus</taxon>
    </lineage>
</organism>
<dbReference type="Pfam" id="PF00501">
    <property type="entry name" value="AMP-binding"/>
    <property type="match status" value="1"/>
</dbReference>
<dbReference type="PANTHER" id="PTHR43767">
    <property type="entry name" value="LONG-CHAIN-FATTY-ACID--COA LIGASE"/>
    <property type="match status" value="1"/>
</dbReference>
<dbReference type="InterPro" id="IPR020845">
    <property type="entry name" value="AMP-binding_CS"/>
</dbReference>
<dbReference type="Gene3D" id="3.40.50.12780">
    <property type="entry name" value="N-terminal domain of ligase-like"/>
    <property type="match status" value="1"/>
</dbReference>
<evidence type="ECO:0000259" key="1">
    <source>
        <dbReference type="Pfam" id="PF00501"/>
    </source>
</evidence>
<dbReference type="AlphaFoldDB" id="A0A521BIT4"/>
<accession>A0A521BIT4</accession>
<dbReference type="Pfam" id="PF13193">
    <property type="entry name" value="AMP-binding_C"/>
    <property type="match status" value="1"/>
</dbReference>
<dbReference type="EMBL" id="FXTK01000002">
    <property type="protein sequence ID" value="SMO47005.1"/>
    <property type="molecule type" value="Genomic_DNA"/>
</dbReference>
<evidence type="ECO:0000313" key="4">
    <source>
        <dbReference type="Proteomes" id="UP000319014"/>
    </source>
</evidence>
<evidence type="ECO:0000313" key="3">
    <source>
        <dbReference type="EMBL" id="SMO47005.1"/>
    </source>
</evidence>
<dbReference type="InterPro" id="IPR042099">
    <property type="entry name" value="ANL_N_sf"/>
</dbReference>
<dbReference type="RefSeq" id="WP_221930391.1">
    <property type="nucleotide sequence ID" value="NZ_FXTK01000002.1"/>
</dbReference>
<feature type="domain" description="AMP-binding enzyme C-terminal" evidence="2">
    <location>
        <begin position="416"/>
        <end position="489"/>
    </location>
</feature>